<dbReference type="AlphaFoldDB" id="A0A5M8NYL6"/>
<gene>
    <name evidence="1" type="ORF">EZS26_002935</name>
</gene>
<evidence type="ECO:0000313" key="1">
    <source>
        <dbReference type="EMBL" id="KAA6300909.1"/>
    </source>
</evidence>
<comment type="caution">
    <text evidence="1">The sequence shown here is derived from an EMBL/GenBank/DDBJ whole genome shotgun (WGS) entry which is preliminary data.</text>
</comment>
<dbReference type="Proteomes" id="UP000324575">
    <property type="component" value="Unassembled WGS sequence"/>
</dbReference>
<organism evidence="1 2">
    <name type="scientific">Candidatus Ordinivivax streblomastigis</name>
    <dbReference type="NCBI Taxonomy" id="2540710"/>
    <lineage>
        <taxon>Bacteria</taxon>
        <taxon>Pseudomonadati</taxon>
        <taxon>Bacteroidota</taxon>
        <taxon>Bacteroidia</taxon>
        <taxon>Bacteroidales</taxon>
        <taxon>Candidatus Ordinivivax</taxon>
    </lineage>
</organism>
<sequence>MITKPNGSMAAIASKSAATAIKSAKQTWELLGNDVVHIHVESSFPQTYGIGDKITVFGRAYQLNRLPKIRKTGMHAFSYDLEFEGVQYDLIRVTYDLTIDTTHSQLQDIQADALTGDLRRFATVLIANANRVFPNNYVLGDCPETTGDKTLTFGESDNCLSVLQKLCSEFGTEFEIEPTGDVNIIHFKKAGQIFPYTFEYGKGKGLYSLNRQNVDASNIITRLKVFGASKNITNKYRAQRLCLPGCTKGQSYIEKPDAVAKYGIWETVKYFEDIFPSRTGKITALGDSVLKFVDADMFDLNELEADGKTTKYLLPGVSAKVHFNTGNLAGYEFDVHAYDHAIHTFTLVKITDERGDVFPSESSPAFQFTTGDAYRLLDIALPPEYETEAENRLAGEGEIYYDQNSQPKVQYGLSIAKDYLKKLADEGTTVNIFAPGDYIPIKDADIDVDKSVRIQSLTRNLLDEYDYSLTISDTVSTSITNRVVSELIDMDKVIAIHNLRDPAQAQANWRSSREVLNMVFDPEGDYYAGKIKPESIDTIALSVGAKSMQFGLRNTVLQPNYNGDKNVIKVTGGVLTHYTIDENSARSWVLADNTTAFASDSQAYYIYAKCQRAGTAGSILFSIDPIRVEQDAGFYHFWIGVVNSVDAELHARSVALSYGFTLINGRFIQTGRIESSGSGDTYFDLDTGEIAGKILFKSGSSGYDHIADKPDLSPYDEAKAVTDNFTTIDGGLILTSLIKMQANGLQILGYQGDWALQADGYYRSPELQLGEITRISIYFRTTKPNDTLAIDLKVSSKVGWGFGFIGQLDQVGSEVFESFYAVSGEETHTVSVPVPNAGNHSIEVGYEKENADKVGDDCTRFKVILAESGGLSANLDNILLYGGGTYAEAVANTAKIVLRHDGSGQLLGGLFKFTPDNKLIVDLSNFKIDENGNVNITGTFESIAPDGSTTYMQSGELGGIIVRDAIGRSAISLYHYPTGGNSGFGRLLLDNFGESGNRVSRSNLGSGSIDLTNSNGKGFHAVASDTYVRVILDNLPTTQPTTTGQVWNDNGTLKIKI</sequence>
<proteinExistence type="predicted"/>
<reference evidence="1 2" key="1">
    <citation type="submission" date="2019-03" db="EMBL/GenBank/DDBJ databases">
        <title>Single cell metagenomics reveals metabolic interactions within the superorganism composed of flagellate Streblomastix strix and complex community of Bacteroidetes bacteria on its surface.</title>
        <authorList>
            <person name="Treitli S.C."/>
            <person name="Kolisko M."/>
            <person name="Husnik F."/>
            <person name="Keeling P."/>
            <person name="Hampl V."/>
        </authorList>
    </citation>
    <scope>NUCLEOTIDE SEQUENCE [LARGE SCALE GENOMIC DNA]</scope>
    <source>
        <strain evidence="1">St1</strain>
    </source>
</reference>
<accession>A0A5M8NYL6</accession>
<protein>
    <submittedName>
        <fullName evidence="1">Uncharacterized protein</fullName>
    </submittedName>
</protein>
<name>A0A5M8NYL6_9BACT</name>
<dbReference type="EMBL" id="SNRX01000039">
    <property type="protein sequence ID" value="KAA6300909.1"/>
    <property type="molecule type" value="Genomic_DNA"/>
</dbReference>
<evidence type="ECO:0000313" key="2">
    <source>
        <dbReference type="Proteomes" id="UP000324575"/>
    </source>
</evidence>